<dbReference type="EMBL" id="WERV01000004">
    <property type="protein sequence ID" value="MDV7715266.1"/>
    <property type="molecule type" value="Genomic_DNA"/>
</dbReference>
<accession>A0AAJ2UBN1</accession>
<dbReference type="AlphaFoldDB" id="A0AAJ2UBN1"/>
<dbReference type="RefSeq" id="WP_317768229.1">
    <property type="nucleotide sequence ID" value="NZ_WERV01000004.1"/>
</dbReference>
<evidence type="ECO:0000313" key="2">
    <source>
        <dbReference type="Proteomes" id="UP001281024"/>
    </source>
</evidence>
<sequence>MFEGKKGLSKIRTKEDVNKTLSWFAEQADKLNNLITNQEYHEAIIQCRELRNIMKEDEHELGLSRNELLKEEYPVLIGYHNYLRDALYHETGAITKNNLHSFVFDIKNYVIFYKIQ</sequence>
<name>A0AAJ2UBN1_OENOE</name>
<organism evidence="1 2">
    <name type="scientific">Oenococcus oeni</name>
    <name type="common">Leuconostoc oenos</name>
    <dbReference type="NCBI Taxonomy" id="1247"/>
    <lineage>
        <taxon>Bacteria</taxon>
        <taxon>Bacillati</taxon>
        <taxon>Bacillota</taxon>
        <taxon>Bacilli</taxon>
        <taxon>Lactobacillales</taxon>
        <taxon>Lactobacillaceae</taxon>
        <taxon>Oenococcus</taxon>
    </lineage>
</organism>
<proteinExistence type="predicted"/>
<comment type="caution">
    <text evidence="1">The sequence shown here is derived from an EMBL/GenBank/DDBJ whole genome shotgun (WGS) entry which is preliminary data.</text>
</comment>
<reference evidence="1" key="1">
    <citation type="submission" date="2019-10" db="EMBL/GenBank/DDBJ databases">
        <title>Malate fermentation in French cider.</title>
        <authorList>
            <person name="Cousin F.J."/>
            <person name="Medina Fernandez S."/>
            <person name="Misery B."/>
            <person name="Laplace J.-M."/>
            <person name="Cretenet M."/>
        </authorList>
    </citation>
    <scope>NUCLEOTIDE SEQUENCE</scope>
    <source>
        <strain evidence="1">UCMA15129</strain>
    </source>
</reference>
<protein>
    <submittedName>
        <fullName evidence="1">Uncharacterized protein</fullName>
    </submittedName>
</protein>
<dbReference type="Proteomes" id="UP001281024">
    <property type="component" value="Unassembled WGS sequence"/>
</dbReference>
<evidence type="ECO:0000313" key="1">
    <source>
        <dbReference type="EMBL" id="MDV7715266.1"/>
    </source>
</evidence>
<gene>
    <name evidence="1" type="ORF">GA838_05780</name>
</gene>